<feature type="compositionally biased region" description="Pro residues" evidence="6">
    <location>
        <begin position="1433"/>
        <end position="1450"/>
    </location>
</feature>
<feature type="region of interest" description="Disordered" evidence="6">
    <location>
        <begin position="899"/>
        <end position="937"/>
    </location>
</feature>
<dbReference type="PROSITE" id="PS00010">
    <property type="entry name" value="ASX_HYDROXYL"/>
    <property type="match status" value="1"/>
</dbReference>
<feature type="chain" id="PRO_5042494771" evidence="8">
    <location>
        <begin position="23"/>
        <end position="1450"/>
    </location>
</feature>
<feature type="domain" description="CUB" evidence="9">
    <location>
        <begin position="485"/>
        <end position="517"/>
    </location>
</feature>
<evidence type="ECO:0000259" key="10">
    <source>
        <dbReference type="PROSITE" id="PS50026"/>
    </source>
</evidence>
<dbReference type="InterPro" id="IPR035914">
    <property type="entry name" value="Sperma_CUB_dom_sf"/>
</dbReference>
<dbReference type="Gene3D" id="2.60.120.290">
    <property type="entry name" value="Spermadhesin, CUB domain"/>
    <property type="match status" value="1"/>
</dbReference>
<keyword evidence="7" id="KW-1133">Transmembrane helix</keyword>
<feature type="region of interest" description="Disordered" evidence="6">
    <location>
        <begin position="1101"/>
        <end position="1121"/>
    </location>
</feature>
<dbReference type="SUPFAM" id="SSF49854">
    <property type="entry name" value="Spermadhesin, CUB domain"/>
    <property type="match status" value="1"/>
</dbReference>
<dbReference type="InterPro" id="IPR049883">
    <property type="entry name" value="NOTCH1_EGF-like"/>
</dbReference>
<feature type="region of interest" description="Disordered" evidence="6">
    <location>
        <begin position="1422"/>
        <end position="1450"/>
    </location>
</feature>
<feature type="compositionally biased region" description="Basic and acidic residues" evidence="6">
    <location>
        <begin position="239"/>
        <end position="253"/>
    </location>
</feature>
<dbReference type="PROSITE" id="PS01187">
    <property type="entry name" value="EGF_CA"/>
    <property type="match status" value="1"/>
</dbReference>
<dbReference type="KEGG" id="pmrn:116947960"/>
<feature type="compositionally biased region" description="Basic and acidic residues" evidence="6">
    <location>
        <begin position="629"/>
        <end position="647"/>
    </location>
</feature>
<dbReference type="CDD" id="cd00054">
    <property type="entry name" value="EGF_CA"/>
    <property type="match status" value="1"/>
</dbReference>
<dbReference type="GO" id="GO:0005509">
    <property type="term" value="F:calcium ion binding"/>
    <property type="evidence" value="ECO:0007669"/>
    <property type="project" value="InterPro"/>
</dbReference>
<feature type="region of interest" description="Disordered" evidence="6">
    <location>
        <begin position="300"/>
        <end position="363"/>
    </location>
</feature>
<accession>A0AAJ7TLI9</accession>
<feature type="region of interest" description="Disordered" evidence="6">
    <location>
        <begin position="626"/>
        <end position="658"/>
    </location>
</feature>
<dbReference type="InterPro" id="IPR000742">
    <property type="entry name" value="EGF"/>
</dbReference>
<dbReference type="InterPro" id="IPR000152">
    <property type="entry name" value="EGF-type_Asp/Asn_hydroxyl_site"/>
</dbReference>
<dbReference type="InterPro" id="IPR018097">
    <property type="entry name" value="EGF_Ca-bd_CS"/>
</dbReference>
<evidence type="ECO:0000256" key="8">
    <source>
        <dbReference type="SAM" id="SignalP"/>
    </source>
</evidence>
<dbReference type="PROSITE" id="PS01180">
    <property type="entry name" value="CUB"/>
    <property type="match status" value="1"/>
</dbReference>
<feature type="compositionally biased region" description="Low complexity" evidence="6">
    <location>
        <begin position="1056"/>
        <end position="1069"/>
    </location>
</feature>
<feature type="region of interest" description="Disordered" evidence="6">
    <location>
        <begin position="983"/>
        <end position="1069"/>
    </location>
</feature>
<evidence type="ECO:0000259" key="9">
    <source>
        <dbReference type="PROSITE" id="PS01180"/>
    </source>
</evidence>
<keyword evidence="4" id="KW-1015">Disulfide bond</keyword>
<dbReference type="RefSeq" id="XP_032820198.1">
    <property type="nucleotide sequence ID" value="XM_032964307.1"/>
</dbReference>
<dbReference type="InterPro" id="IPR000859">
    <property type="entry name" value="CUB_dom"/>
</dbReference>
<evidence type="ECO:0000256" key="6">
    <source>
        <dbReference type="SAM" id="MobiDB-lite"/>
    </source>
</evidence>
<feature type="region of interest" description="Disordered" evidence="6">
    <location>
        <begin position="227"/>
        <end position="253"/>
    </location>
</feature>
<dbReference type="SMART" id="SM00179">
    <property type="entry name" value="EGF_CA"/>
    <property type="match status" value="1"/>
</dbReference>
<organism evidence="11 12">
    <name type="scientific">Petromyzon marinus</name>
    <name type="common">Sea lamprey</name>
    <dbReference type="NCBI Taxonomy" id="7757"/>
    <lineage>
        <taxon>Eukaryota</taxon>
        <taxon>Metazoa</taxon>
        <taxon>Chordata</taxon>
        <taxon>Craniata</taxon>
        <taxon>Vertebrata</taxon>
        <taxon>Cyclostomata</taxon>
        <taxon>Hyperoartia</taxon>
        <taxon>Petromyzontiformes</taxon>
        <taxon>Petromyzontidae</taxon>
        <taxon>Petromyzon</taxon>
    </lineage>
</organism>
<dbReference type="SUPFAM" id="SSF57196">
    <property type="entry name" value="EGF/Laminin"/>
    <property type="match status" value="1"/>
</dbReference>
<feature type="compositionally biased region" description="Basic residues" evidence="6">
    <location>
        <begin position="1394"/>
        <end position="1403"/>
    </location>
</feature>
<keyword evidence="1 5" id="KW-0245">EGF-like domain</keyword>
<keyword evidence="3" id="KW-0677">Repeat</keyword>
<comment type="caution">
    <text evidence="5">Lacks conserved residue(s) required for the propagation of feature annotation.</text>
</comment>
<sequence>MERPAWVWSLGLVLLLLTQSSAQECGVDVRALGAELPSRVELSMAQAGLNLLYMNSGFSPQSPPQAACQRSALGCAGWLDPRCSIAPSASAATASPGDVGPTVAATTIWSNWTLRSPDARSCLLVQACPTACPRSARCERVFVSALPAETLPPGSSSSAANPPPQVVSVGPCILRCAPSRVLLVPWSGAHVTVVPQSLGHGGAGSGEQRSPVRLRYIAFGSRRSSSSVSFGAASASDEVGARGRPNADDDDRTRTLRQLRDWIRAGCSEYGVLQNGDNFECLSEGVKNGAATDGRAAGSALGAAGGGGAATLTSRLTNSKTSPVDSDPNGAMPQFPPPLGRATKASDVTDVQSPWHPSSPPPSLLPPFRERVLDLGSGYPRLHLLLPAGQDGQAESRFVAALRDLSRQAWVQAPLKGPAMRSLRIRVDLPLHSDDASGPLDPAGPRGQNLLMFERRSSSQEVAADGHKCESRPSAAQEPVPLPECHVELRGRTGSFSSPGFPSSYPAGAVCRWTVRAARPGQAVLVRVCGFAGRRGECCLSSDKLVLEEVPRGSASAMVLACWGHGAFLYSPRGDGVSVVLMAGQREDEESGGGGGGGGGAAAPPRRFRGRYFILDKDDVVNLSELSCDGDRDDGGNKGRDGSRNEDSLSFGADEGVPAVTTGAAVEATAMAEATPEGDAAGEGRWDRLWRWMLLPVKGVQEELTVLESTMLTVLSSAKSTELEEEQGGQHRAIAPLTPASIGEVVKSTLGRSRGTTTETTRSMRLKEIRTTVSTHSMVSTHTPVAQGVDGGGELPSGMNTRSPGVTEVAAREWSERPEDSAMVAESPRRPPTFTDVQRSDTKSDVLATLSSAPSSRSPVPPHLPLNHRPALPQGNMWLLAVAKHLESQAAAEEEKIILEKPSTEHGPERRAISQPSPLPLDSVAEDPSSGAEDFAPTLWTFGEDNGTDAVTMNVIADEDHSHHPTEEAQEEEEEQREPLLEPLLENGPERHAVLTSPGPSLEKFYSGTTSASELETQPPVQNWSSSQTDEGMNLAIGPTGTPQEDGDQPFRAATSSLSSEQDFSDSSFKPVDKEVSILFSPPGWGPLDHIIERIRTPAEEATPQGVQNNQQRGGIKGPSYRTHSGPFKPKEYTWFEVTVHSALRSRNNTKVEVEELVQLLKSHLEHLIHKSELESVNKDTFLGVVPRHSNWMISKSEFLTKFGLFLRPHTHAGARSELQAFLGHGHHHLLSSHDNGTSLELLAVHVKDVDECVAEQHLCDTNAACRNTQGSYTCSCHDGFLDVDPAWQGVRCTTVQLEEVQESSMSAAVLAVVLGAVACGLFLLVMVALLLTTLVQKRRAERCRQDCDESSAAVGSPPRPGDTYTVRSYGEQATVPPSQSQPLASGVGGRYQQRGRHNGQYRRRGDLQVSTVNEELVAEGSEQEACAAGMAYPPPPPLLPPPSPLTAEM</sequence>
<evidence type="ECO:0000313" key="12">
    <source>
        <dbReference type="RefSeq" id="XP_032820198.1"/>
    </source>
</evidence>
<feature type="signal peptide" evidence="8">
    <location>
        <begin position="1"/>
        <end position="22"/>
    </location>
</feature>
<feature type="domain" description="EGF-like" evidence="10">
    <location>
        <begin position="1249"/>
        <end position="1294"/>
    </location>
</feature>
<keyword evidence="2 8" id="KW-0732">Signal</keyword>
<keyword evidence="7" id="KW-0812">Transmembrane</keyword>
<dbReference type="PROSITE" id="PS50026">
    <property type="entry name" value="EGF_3"/>
    <property type="match status" value="1"/>
</dbReference>
<keyword evidence="7" id="KW-0472">Membrane</keyword>
<feature type="transmembrane region" description="Helical" evidence="7">
    <location>
        <begin position="1308"/>
        <end position="1336"/>
    </location>
</feature>
<evidence type="ECO:0000256" key="4">
    <source>
        <dbReference type="ARBA" id="ARBA00023157"/>
    </source>
</evidence>
<dbReference type="FunFam" id="2.10.25.10:FF:000038">
    <property type="entry name" value="Fibrillin 2"/>
    <property type="match status" value="1"/>
</dbReference>
<protein>
    <submittedName>
        <fullName evidence="12">Uncharacterized protein LOC116947960</fullName>
    </submittedName>
</protein>
<feature type="compositionally biased region" description="Polar residues" evidence="6">
    <location>
        <begin position="1007"/>
        <end position="1031"/>
    </location>
</feature>
<evidence type="ECO:0000313" key="11">
    <source>
        <dbReference type="Proteomes" id="UP001318040"/>
    </source>
</evidence>
<evidence type="ECO:0000256" key="2">
    <source>
        <dbReference type="ARBA" id="ARBA00022729"/>
    </source>
</evidence>
<dbReference type="Pfam" id="PF07645">
    <property type="entry name" value="EGF_CA"/>
    <property type="match status" value="1"/>
</dbReference>
<dbReference type="Proteomes" id="UP001318040">
    <property type="component" value="Chromosome 31"/>
</dbReference>
<evidence type="ECO:0000256" key="5">
    <source>
        <dbReference type="PROSITE-ProRule" id="PRU00076"/>
    </source>
</evidence>
<feature type="region of interest" description="Disordered" evidence="6">
    <location>
        <begin position="462"/>
        <end position="481"/>
    </location>
</feature>
<dbReference type="InterPro" id="IPR001881">
    <property type="entry name" value="EGF-like_Ca-bd_dom"/>
</dbReference>
<evidence type="ECO:0000256" key="1">
    <source>
        <dbReference type="ARBA" id="ARBA00022536"/>
    </source>
</evidence>
<gene>
    <name evidence="12" type="primary">LOC116947960</name>
</gene>
<feature type="compositionally biased region" description="Basic and acidic residues" evidence="6">
    <location>
        <begin position="462"/>
        <end position="471"/>
    </location>
</feature>
<dbReference type="Gene3D" id="2.10.25.10">
    <property type="entry name" value="Laminin"/>
    <property type="match status" value="1"/>
</dbReference>
<proteinExistence type="predicted"/>
<feature type="compositionally biased region" description="Low complexity" evidence="6">
    <location>
        <begin position="227"/>
        <end position="236"/>
    </location>
</feature>
<dbReference type="SMART" id="SM00181">
    <property type="entry name" value="EGF"/>
    <property type="match status" value="1"/>
</dbReference>
<evidence type="ECO:0000256" key="7">
    <source>
        <dbReference type="SAM" id="Phobius"/>
    </source>
</evidence>
<feature type="region of interest" description="Disordered" evidence="6">
    <location>
        <begin position="1373"/>
        <end position="1409"/>
    </location>
</feature>
<feature type="compositionally biased region" description="Basic and acidic residues" evidence="6">
    <location>
        <begin position="899"/>
        <end position="912"/>
    </location>
</feature>
<keyword evidence="11" id="KW-1185">Reference proteome</keyword>
<reference evidence="12" key="1">
    <citation type="submission" date="2025-08" db="UniProtKB">
        <authorList>
            <consortium name="RefSeq"/>
        </authorList>
    </citation>
    <scope>IDENTIFICATION</scope>
    <source>
        <tissue evidence="12">Sperm</tissue>
    </source>
</reference>
<name>A0AAJ7TLI9_PETMA</name>
<feature type="region of interest" description="Disordered" evidence="6">
    <location>
        <begin position="785"/>
        <end position="804"/>
    </location>
</feature>
<evidence type="ECO:0000256" key="3">
    <source>
        <dbReference type="ARBA" id="ARBA00022737"/>
    </source>
</evidence>
<feature type="region of interest" description="Disordered" evidence="6">
    <location>
        <begin position="813"/>
        <end position="869"/>
    </location>
</feature>